<accession>A0A518CWE0</accession>
<gene>
    <name evidence="1" type="ORF">Pla163_06170</name>
</gene>
<name>A0A518CWE0_9BACT</name>
<protein>
    <submittedName>
        <fullName evidence="1">Uncharacterized protein</fullName>
    </submittedName>
</protein>
<proteinExistence type="predicted"/>
<dbReference type="Proteomes" id="UP000319342">
    <property type="component" value="Chromosome"/>
</dbReference>
<evidence type="ECO:0000313" key="2">
    <source>
        <dbReference type="Proteomes" id="UP000319342"/>
    </source>
</evidence>
<sequence length="48" mass="5152">MTWQRTRAVARTVVENAVIEGAVVEGTVVENAVIGAALPSTRPMRSTR</sequence>
<keyword evidence="2" id="KW-1185">Reference proteome</keyword>
<evidence type="ECO:0000313" key="1">
    <source>
        <dbReference type="EMBL" id="QDU83518.1"/>
    </source>
</evidence>
<organism evidence="1 2">
    <name type="scientific">Rohdeia mirabilis</name>
    <dbReference type="NCBI Taxonomy" id="2528008"/>
    <lineage>
        <taxon>Bacteria</taxon>
        <taxon>Pseudomonadati</taxon>
        <taxon>Planctomycetota</taxon>
        <taxon>Planctomycetia</taxon>
        <taxon>Planctomycetia incertae sedis</taxon>
        <taxon>Rohdeia</taxon>
    </lineage>
</organism>
<reference evidence="1 2" key="1">
    <citation type="submission" date="2019-02" db="EMBL/GenBank/DDBJ databases">
        <title>Deep-cultivation of Planctomycetes and their phenomic and genomic characterization uncovers novel biology.</title>
        <authorList>
            <person name="Wiegand S."/>
            <person name="Jogler M."/>
            <person name="Boedeker C."/>
            <person name="Pinto D."/>
            <person name="Vollmers J."/>
            <person name="Rivas-Marin E."/>
            <person name="Kohn T."/>
            <person name="Peeters S.H."/>
            <person name="Heuer A."/>
            <person name="Rast P."/>
            <person name="Oberbeckmann S."/>
            <person name="Bunk B."/>
            <person name="Jeske O."/>
            <person name="Meyerdierks A."/>
            <person name="Storesund J.E."/>
            <person name="Kallscheuer N."/>
            <person name="Luecker S."/>
            <person name="Lage O.M."/>
            <person name="Pohl T."/>
            <person name="Merkel B.J."/>
            <person name="Hornburger P."/>
            <person name="Mueller R.-W."/>
            <person name="Bruemmer F."/>
            <person name="Labrenz M."/>
            <person name="Spormann A.M."/>
            <person name="Op den Camp H."/>
            <person name="Overmann J."/>
            <person name="Amann R."/>
            <person name="Jetten M.S.M."/>
            <person name="Mascher T."/>
            <person name="Medema M.H."/>
            <person name="Devos D.P."/>
            <person name="Kaster A.-K."/>
            <person name="Ovreas L."/>
            <person name="Rohde M."/>
            <person name="Galperin M.Y."/>
            <person name="Jogler C."/>
        </authorList>
    </citation>
    <scope>NUCLEOTIDE SEQUENCE [LARGE SCALE GENOMIC DNA]</scope>
    <source>
        <strain evidence="1 2">Pla163</strain>
    </source>
</reference>
<dbReference type="AlphaFoldDB" id="A0A518CWE0"/>
<dbReference type="EMBL" id="CP036290">
    <property type="protein sequence ID" value="QDU83518.1"/>
    <property type="molecule type" value="Genomic_DNA"/>
</dbReference>